<evidence type="ECO:0000256" key="5">
    <source>
        <dbReference type="ARBA" id="ARBA00022801"/>
    </source>
</evidence>
<evidence type="ECO:0000313" key="12">
    <source>
        <dbReference type="Proteomes" id="UP000282837"/>
    </source>
</evidence>
<comment type="similarity">
    <text evidence="2">Belongs to the peptidase M13 family.</text>
</comment>
<dbReference type="GO" id="GO:0004222">
    <property type="term" value="F:metalloendopeptidase activity"/>
    <property type="evidence" value="ECO:0007669"/>
    <property type="project" value="InterPro"/>
</dbReference>
<dbReference type="GO" id="GO:0016485">
    <property type="term" value="P:protein processing"/>
    <property type="evidence" value="ECO:0007669"/>
    <property type="project" value="TreeGrafter"/>
</dbReference>
<dbReference type="Gene3D" id="1.10.1380.10">
    <property type="entry name" value="Neutral endopeptidase , domain2"/>
    <property type="match status" value="1"/>
</dbReference>
<dbReference type="InterPro" id="IPR018497">
    <property type="entry name" value="Peptidase_M13_C"/>
</dbReference>
<dbReference type="Pfam" id="PF05649">
    <property type="entry name" value="Peptidase_M13_N"/>
    <property type="match status" value="1"/>
</dbReference>
<keyword evidence="3" id="KW-0645">Protease</keyword>
<keyword evidence="8" id="KW-0732">Signal</keyword>
<dbReference type="PANTHER" id="PTHR11733:SF167">
    <property type="entry name" value="FI17812P1-RELATED"/>
    <property type="match status" value="1"/>
</dbReference>
<dbReference type="RefSeq" id="WP_127709447.1">
    <property type="nucleotide sequence ID" value="NZ_SACO01000007.1"/>
</dbReference>
<feature type="domain" description="Peptidase M13 C-terminal" evidence="9">
    <location>
        <begin position="473"/>
        <end position="672"/>
    </location>
</feature>
<keyword evidence="7" id="KW-0482">Metalloprotease</keyword>
<dbReference type="PANTHER" id="PTHR11733">
    <property type="entry name" value="ZINC METALLOPROTEASE FAMILY M13 NEPRILYSIN-RELATED"/>
    <property type="match status" value="1"/>
</dbReference>
<keyword evidence="4" id="KW-0479">Metal-binding</keyword>
<evidence type="ECO:0000256" key="7">
    <source>
        <dbReference type="ARBA" id="ARBA00023049"/>
    </source>
</evidence>
<evidence type="ECO:0000256" key="4">
    <source>
        <dbReference type="ARBA" id="ARBA00022723"/>
    </source>
</evidence>
<dbReference type="SUPFAM" id="SSF55486">
    <property type="entry name" value="Metalloproteases ('zincins'), catalytic domain"/>
    <property type="match status" value="1"/>
</dbReference>
<dbReference type="AlphaFoldDB" id="A0A3S2X3C4"/>
<dbReference type="InterPro" id="IPR008753">
    <property type="entry name" value="Peptidase_M13_N"/>
</dbReference>
<dbReference type="Proteomes" id="UP000282837">
    <property type="component" value="Unassembled WGS sequence"/>
</dbReference>
<keyword evidence="6" id="KW-0862">Zinc</keyword>
<dbReference type="GO" id="GO:0046872">
    <property type="term" value="F:metal ion binding"/>
    <property type="evidence" value="ECO:0007669"/>
    <property type="project" value="UniProtKB-KW"/>
</dbReference>
<dbReference type="PROSITE" id="PS51257">
    <property type="entry name" value="PROKAR_LIPOPROTEIN"/>
    <property type="match status" value="1"/>
</dbReference>
<dbReference type="PRINTS" id="PR00786">
    <property type="entry name" value="NEPRILYSIN"/>
</dbReference>
<dbReference type="OrthoDB" id="9775677at2"/>
<feature type="chain" id="PRO_5018743283" evidence="8">
    <location>
        <begin position="27"/>
        <end position="677"/>
    </location>
</feature>
<dbReference type="EMBL" id="SACO01000007">
    <property type="protein sequence ID" value="RVU04698.1"/>
    <property type="molecule type" value="Genomic_DNA"/>
</dbReference>
<dbReference type="CDD" id="cd08662">
    <property type="entry name" value="M13"/>
    <property type="match status" value="1"/>
</dbReference>
<feature type="domain" description="Peptidase M13 N-terminal" evidence="10">
    <location>
        <begin position="56"/>
        <end position="421"/>
    </location>
</feature>
<evidence type="ECO:0000313" key="11">
    <source>
        <dbReference type="EMBL" id="RVU04698.1"/>
    </source>
</evidence>
<dbReference type="GO" id="GO:0005886">
    <property type="term" value="C:plasma membrane"/>
    <property type="evidence" value="ECO:0007669"/>
    <property type="project" value="TreeGrafter"/>
</dbReference>
<evidence type="ECO:0000256" key="8">
    <source>
        <dbReference type="SAM" id="SignalP"/>
    </source>
</evidence>
<dbReference type="Pfam" id="PF01431">
    <property type="entry name" value="Peptidase_M13"/>
    <property type="match status" value="1"/>
</dbReference>
<evidence type="ECO:0000259" key="10">
    <source>
        <dbReference type="Pfam" id="PF05649"/>
    </source>
</evidence>
<evidence type="ECO:0000259" key="9">
    <source>
        <dbReference type="Pfam" id="PF01431"/>
    </source>
</evidence>
<proteinExistence type="inferred from homology"/>
<gene>
    <name evidence="11" type="ORF">EOE18_11120</name>
</gene>
<dbReference type="InterPro" id="IPR000718">
    <property type="entry name" value="Peptidase_M13"/>
</dbReference>
<evidence type="ECO:0000256" key="6">
    <source>
        <dbReference type="ARBA" id="ARBA00022833"/>
    </source>
</evidence>
<evidence type="ECO:0000256" key="3">
    <source>
        <dbReference type="ARBA" id="ARBA00022670"/>
    </source>
</evidence>
<organism evidence="11 12">
    <name type="scientific">Novosphingobium umbonatum</name>
    <dbReference type="NCBI Taxonomy" id="1908524"/>
    <lineage>
        <taxon>Bacteria</taxon>
        <taxon>Pseudomonadati</taxon>
        <taxon>Pseudomonadota</taxon>
        <taxon>Alphaproteobacteria</taxon>
        <taxon>Sphingomonadales</taxon>
        <taxon>Sphingomonadaceae</taxon>
        <taxon>Novosphingobium</taxon>
    </lineage>
</organism>
<comment type="caution">
    <text evidence="11">The sequence shown here is derived from an EMBL/GenBank/DDBJ whole genome shotgun (WGS) entry which is preliminary data.</text>
</comment>
<keyword evidence="12" id="KW-1185">Reference proteome</keyword>
<keyword evidence="5" id="KW-0378">Hydrolase</keyword>
<dbReference type="InterPro" id="IPR024079">
    <property type="entry name" value="MetalloPept_cat_dom_sf"/>
</dbReference>
<dbReference type="InterPro" id="IPR042089">
    <property type="entry name" value="Peptidase_M13_dom_2"/>
</dbReference>
<evidence type="ECO:0000256" key="2">
    <source>
        <dbReference type="ARBA" id="ARBA00007357"/>
    </source>
</evidence>
<dbReference type="Gene3D" id="3.40.390.10">
    <property type="entry name" value="Collagenase (Catalytic Domain)"/>
    <property type="match status" value="1"/>
</dbReference>
<feature type="signal peptide" evidence="8">
    <location>
        <begin position="1"/>
        <end position="26"/>
    </location>
</feature>
<comment type="cofactor">
    <cofactor evidence="1">
        <name>Zn(2+)</name>
        <dbReference type="ChEBI" id="CHEBI:29105"/>
    </cofactor>
</comment>
<dbReference type="PROSITE" id="PS51885">
    <property type="entry name" value="NEPRILYSIN"/>
    <property type="match status" value="1"/>
</dbReference>
<accession>A0A3S2X3C4</accession>
<evidence type="ECO:0000256" key="1">
    <source>
        <dbReference type="ARBA" id="ARBA00001947"/>
    </source>
</evidence>
<name>A0A3S2X3C4_9SPHN</name>
<protein>
    <submittedName>
        <fullName evidence="11">M13 family peptidase</fullName>
    </submittedName>
</protein>
<sequence>MRSIRFMASLAAMAAGLSCLHAPAMAQTPAAAVAEPASEFGAWGVDLSARDLSVKPGDDFQLYTSGSWLARTQIPADRPSVGTFYDLREKAQDQVKQIITGNSASPYGALYASFMDEARLESLGLKPLMADLAKVKALANKRDFARFMAGTHGGFGVSLVSFDISPDTVNPEVNVLWLGQDGLGLPDRDYYLKDQFKPQRDAYAAYIGRVMQAIGQSDPEGSAAKVLAFETQVAKLSWEADRRRDISAINNPYSSAGLAAYAPGIDWTAFFAGAHVAPQKRMIVSENSAVKQLAGLYAATPLATLKLWQSFHMAHQASPYLNKAMVDSRFAFTKTLSGVSEIRPRWKRGVDLVNDSLGELVGKAYVARFFAPEAKAKMEVLVGNLKLAMADRIKANSWMSAPTKEAALLKLSRMNVMVGYPDKWRDYTALKIAGDDLYGNVQRAGRFNAAYAMADLGKKVDHKKWGMNPQTVNAYNGGLENKIVFPAAILQAPFFSASAEDAVNYGAIGVVIGHEISHGFDDQGRKIDAAGAVRDWWTPQDAQRFEAEAKVFGDQYGKYEAAPGAFVNPKLTMGENIADFAGVQVALDAWHRALAGKQPPVLDGVTGEQRFFLGYAQVWRAKAREDALRNQVTTDPHSPARFRSFGPLRNVEAWYQAFEVKPEDKLYIAPEGRAKIW</sequence>
<reference evidence="11 12" key="1">
    <citation type="submission" date="2019-01" db="EMBL/GenBank/DDBJ databases">
        <authorList>
            <person name="Chen W.-M."/>
        </authorList>
    </citation>
    <scope>NUCLEOTIDE SEQUENCE [LARGE SCALE GENOMIC DNA]</scope>
    <source>
        <strain evidence="11 12">FSY-9</strain>
    </source>
</reference>